<dbReference type="GO" id="GO:0003725">
    <property type="term" value="F:double-stranded RNA binding"/>
    <property type="evidence" value="ECO:0007669"/>
    <property type="project" value="TreeGrafter"/>
</dbReference>
<evidence type="ECO:0000256" key="7">
    <source>
        <dbReference type="ARBA" id="ARBA00022801"/>
    </source>
</evidence>
<dbReference type="Gene3D" id="3.30.160.20">
    <property type="match status" value="1"/>
</dbReference>
<dbReference type="PROSITE" id="PS50137">
    <property type="entry name" value="DS_RBD"/>
    <property type="match status" value="1"/>
</dbReference>
<evidence type="ECO:0000256" key="5">
    <source>
        <dbReference type="ARBA" id="ARBA00022722"/>
    </source>
</evidence>
<keyword evidence="9" id="KW-0479">Metal-binding</keyword>
<dbReference type="EMBL" id="BIFQ01000001">
    <property type="protein sequence ID" value="GCE04081.1"/>
    <property type="molecule type" value="Genomic_DNA"/>
</dbReference>
<keyword evidence="8 9" id="KW-0694">RNA-binding</keyword>
<dbReference type="GO" id="GO:0006364">
    <property type="term" value="P:rRNA processing"/>
    <property type="evidence" value="ECO:0007669"/>
    <property type="project" value="UniProtKB-UniRule"/>
</dbReference>
<dbReference type="Gene3D" id="1.10.1520.10">
    <property type="entry name" value="Ribonuclease III domain"/>
    <property type="match status" value="1"/>
</dbReference>
<name>A0A401ZB06_9CHLR</name>
<feature type="active site" evidence="9">
    <location>
        <position position="127"/>
    </location>
</feature>
<dbReference type="InterPro" id="IPR014720">
    <property type="entry name" value="dsRBD_dom"/>
</dbReference>
<dbReference type="PROSITE" id="PS50142">
    <property type="entry name" value="RNASE_3_2"/>
    <property type="match status" value="1"/>
</dbReference>
<dbReference type="GO" id="GO:0008033">
    <property type="term" value="P:tRNA processing"/>
    <property type="evidence" value="ECO:0007669"/>
    <property type="project" value="UniProtKB-KW"/>
</dbReference>
<dbReference type="RefSeq" id="WP_126595271.1">
    <property type="nucleotide sequence ID" value="NZ_BIFQ01000001.1"/>
</dbReference>
<dbReference type="SMART" id="SM00358">
    <property type="entry name" value="DSRM"/>
    <property type="match status" value="1"/>
</dbReference>
<keyword evidence="9" id="KW-0460">Magnesium</keyword>
<dbReference type="SUPFAM" id="SSF69065">
    <property type="entry name" value="RNase III domain-like"/>
    <property type="match status" value="1"/>
</dbReference>
<comment type="caution">
    <text evidence="12">The sequence shown here is derived from an EMBL/GenBank/DDBJ whole genome shotgun (WGS) entry which is preliminary data.</text>
</comment>
<comment type="similarity">
    <text evidence="2">Belongs to the ribonuclease III family.</text>
</comment>
<keyword evidence="3 9" id="KW-0698">rRNA processing</keyword>
<keyword evidence="9" id="KW-0819">tRNA processing</keyword>
<evidence type="ECO:0000313" key="12">
    <source>
        <dbReference type="EMBL" id="GCE04081.1"/>
    </source>
</evidence>
<proteinExistence type="inferred from homology"/>
<sequence>MNDADLVDNLTALESLLQVTFHDRTLLRRAITHHSCCPDTAVHDSYDTLEFLGDAIISAHVVEYIYRTHPDASEGEMTAVKSEVVSRRVLAQVGQQLGLFPFICVDIANLRTFNERSRDSLCADVLEAIVGAIHIDQGTEVAREFVTRTVFPMIELVSTHAIDTNPKGRLQKVVLQRTGHLPRYRVLEQSGRHNDRVFLVGVFEQEQLIATGKASSIKEAGRLAAREALQLLQKKDKRSSADDTTA</sequence>
<accession>A0A401ZB06</accession>
<dbReference type="GO" id="GO:0019843">
    <property type="term" value="F:rRNA binding"/>
    <property type="evidence" value="ECO:0007669"/>
    <property type="project" value="UniProtKB-KW"/>
</dbReference>
<evidence type="ECO:0000256" key="6">
    <source>
        <dbReference type="ARBA" id="ARBA00022759"/>
    </source>
</evidence>
<evidence type="ECO:0000256" key="3">
    <source>
        <dbReference type="ARBA" id="ARBA00022552"/>
    </source>
</evidence>
<evidence type="ECO:0000259" key="11">
    <source>
        <dbReference type="PROSITE" id="PS50142"/>
    </source>
</evidence>
<dbReference type="Proteomes" id="UP000287224">
    <property type="component" value="Unassembled WGS sequence"/>
</dbReference>
<dbReference type="SMART" id="SM00535">
    <property type="entry name" value="RIBOc"/>
    <property type="match status" value="1"/>
</dbReference>
<evidence type="ECO:0000256" key="8">
    <source>
        <dbReference type="ARBA" id="ARBA00022884"/>
    </source>
</evidence>
<dbReference type="AlphaFoldDB" id="A0A401ZB06"/>
<dbReference type="NCBIfam" id="TIGR02191">
    <property type="entry name" value="RNaseIII"/>
    <property type="match status" value="1"/>
</dbReference>
<dbReference type="HAMAP" id="MF_00104">
    <property type="entry name" value="RNase_III"/>
    <property type="match status" value="1"/>
</dbReference>
<dbReference type="GO" id="GO:0006397">
    <property type="term" value="P:mRNA processing"/>
    <property type="evidence" value="ECO:0007669"/>
    <property type="project" value="UniProtKB-UniRule"/>
</dbReference>
<dbReference type="InterPro" id="IPR011907">
    <property type="entry name" value="RNase_III"/>
</dbReference>
<keyword evidence="6 9" id="KW-0255">Endonuclease</keyword>
<feature type="domain" description="RNase III" evidence="11">
    <location>
        <begin position="10"/>
        <end position="138"/>
    </location>
</feature>
<dbReference type="Pfam" id="PF14622">
    <property type="entry name" value="Ribonucleas_3_3"/>
    <property type="match status" value="1"/>
</dbReference>
<evidence type="ECO:0000256" key="2">
    <source>
        <dbReference type="ARBA" id="ARBA00010183"/>
    </source>
</evidence>
<feature type="binding site" evidence="9">
    <location>
        <position position="127"/>
    </location>
    <ligand>
        <name>Mg(2+)</name>
        <dbReference type="ChEBI" id="CHEBI:18420"/>
    </ligand>
</feature>
<keyword evidence="5 9" id="KW-0540">Nuclease</keyword>
<dbReference type="FunFam" id="1.10.1520.10:FF:000001">
    <property type="entry name" value="Ribonuclease 3"/>
    <property type="match status" value="1"/>
</dbReference>
<keyword evidence="9" id="KW-0963">Cytoplasm</keyword>
<dbReference type="InterPro" id="IPR000999">
    <property type="entry name" value="RNase_III_dom"/>
</dbReference>
<dbReference type="InterPro" id="IPR036389">
    <property type="entry name" value="RNase_III_sf"/>
</dbReference>
<dbReference type="GO" id="GO:0046872">
    <property type="term" value="F:metal ion binding"/>
    <property type="evidence" value="ECO:0007669"/>
    <property type="project" value="UniProtKB-KW"/>
</dbReference>
<dbReference type="CDD" id="cd00593">
    <property type="entry name" value="RIBOc"/>
    <property type="match status" value="1"/>
</dbReference>
<keyword evidence="7 9" id="KW-0378">Hydrolase</keyword>
<keyword evidence="13" id="KW-1185">Reference proteome</keyword>
<comment type="catalytic activity">
    <reaction evidence="1 9">
        <text>Endonucleolytic cleavage to 5'-phosphomonoester.</text>
        <dbReference type="EC" id="3.1.26.3"/>
    </reaction>
</comment>
<evidence type="ECO:0000259" key="10">
    <source>
        <dbReference type="PROSITE" id="PS50137"/>
    </source>
</evidence>
<evidence type="ECO:0000256" key="4">
    <source>
        <dbReference type="ARBA" id="ARBA00022664"/>
    </source>
</evidence>
<dbReference type="PROSITE" id="PS00517">
    <property type="entry name" value="RNASE_3_1"/>
    <property type="match status" value="1"/>
</dbReference>
<feature type="active site" evidence="9">
    <location>
        <position position="54"/>
    </location>
</feature>
<organism evidence="12 13">
    <name type="scientific">Dictyobacter aurantiacus</name>
    <dbReference type="NCBI Taxonomy" id="1936993"/>
    <lineage>
        <taxon>Bacteria</taxon>
        <taxon>Bacillati</taxon>
        <taxon>Chloroflexota</taxon>
        <taxon>Ktedonobacteria</taxon>
        <taxon>Ktedonobacterales</taxon>
        <taxon>Dictyobacteraceae</taxon>
        <taxon>Dictyobacter</taxon>
    </lineage>
</organism>
<dbReference type="SUPFAM" id="SSF54768">
    <property type="entry name" value="dsRNA-binding domain-like"/>
    <property type="match status" value="1"/>
</dbReference>
<evidence type="ECO:0000256" key="9">
    <source>
        <dbReference type="HAMAP-Rule" id="MF_00104"/>
    </source>
</evidence>
<dbReference type="Pfam" id="PF00035">
    <property type="entry name" value="dsrm"/>
    <property type="match status" value="1"/>
</dbReference>
<dbReference type="PANTHER" id="PTHR11207">
    <property type="entry name" value="RIBONUCLEASE III"/>
    <property type="match status" value="1"/>
</dbReference>
<comment type="function">
    <text evidence="9">Digests double-stranded RNA. Involved in the processing of primary rRNA transcript to yield the immediate precursors to the large and small rRNAs (23S and 16S). Processes some mRNAs, and tRNAs when they are encoded in the rRNA operon. Processes pre-crRNA and tracrRNA of type II CRISPR loci if present in the organism.</text>
</comment>
<comment type="subcellular location">
    <subcellularLocation>
        <location evidence="9">Cytoplasm</location>
    </subcellularLocation>
</comment>
<keyword evidence="4 9" id="KW-0507">mRNA processing</keyword>
<gene>
    <name evidence="12" type="primary">rnc_1</name>
    <name evidence="9" type="synonym">rnc</name>
    <name evidence="12" type="ORF">KDAU_14100</name>
</gene>
<comment type="subunit">
    <text evidence="9">Homodimer.</text>
</comment>
<feature type="binding site" evidence="9">
    <location>
        <position position="124"/>
    </location>
    <ligand>
        <name>Mg(2+)</name>
        <dbReference type="ChEBI" id="CHEBI:18420"/>
    </ligand>
</feature>
<protein>
    <recommendedName>
        <fullName evidence="9">Ribonuclease 3</fullName>
        <ecNumber evidence="9">3.1.26.3</ecNumber>
    </recommendedName>
    <alternativeName>
        <fullName evidence="9">Ribonuclease III</fullName>
        <shortName evidence="9">RNase III</shortName>
    </alternativeName>
</protein>
<comment type="cofactor">
    <cofactor evidence="9">
        <name>Mg(2+)</name>
        <dbReference type="ChEBI" id="CHEBI:18420"/>
    </cofactor>
</comment>
<evidence type="ECO:0000313" key="13">
    <source>
        <dbReference type="Proteomes" id="UP000287224"/>
    </source>
</evidence>
<dbReference type="CDD" id="cd10845">
    <property type="entry name" value="DSRM_RNAse_III_family"/>
    <property type="match status" value="1"/>
</dbReference>
<dbReference type="PANTHER" id="PTHR11207:SF0">
    <property type="entry name" value="RIBONUCLEASE 3"/>
    <property type="match status" value="1"/>
</dbReference>
<dbReference type="GO" id="GO:0005737">
    <property type="term" value="C:cytoplasm"/>
    <property type="evidence" value="ECO:0007669"/>
    <property type="project" value="UniProtKB-SubCell"/>
</dbReference>
<dbReference type="OrthoDB" id="150202at2"/>
<evidence type="ECO:0000256" key="1">
    <source>
        <dbReference type="ARBA" id="ARBA00000109"/>
    </source>
</evidence>
<feature type="domain" description="DRBM" evidence="10">
    <location>
        <begin position="165"/>
        <end position="234"/>
    </location>
</feature>
<dbReference type="EC" id="3.1.26.3" evidence="9"/>
<keyword evidence="9" id="KW-0699">rRNA-binding</keyword>
<dbReference type="GO" id="GO:0004525">
    <property type="term" value="F:ribonuclease III activity"/>
    <property type="evidence" value="ECO:0007669"/>
    <property type="project" value="UniProtKB-UniRule"/>
</dbReference>
<feature type="binding site" evidence="9">
    <location>
        <position position="50"/>
    </location>
    <ligand>
        <name>Mg(2+)</name>
        <dbReference type="ChEBI" id="CHEBI:18420"/>
    </ligand>
</feature>
<dbReference type="GO" id="GO:0010468">
    <property type="term" value="P:regulation of gene expression"/>
    <property type="evidence" value="ECO:0007669"/>
    <property type="project" value="TreeGrafter"/>
</dbReference>
<reference evidence="13" key="1">
    <citation type="submission" date="2018-12" db="EMBL/GenBank/DDBJ databases">
        <title>Tengunoibacter tsumagoiensis gen. nov., sp. nov., Dictyobacter kobayashii sp. nov., D. alpinus sp. nov., and D. joshuensis sp. nov. and description of Dictyobacteraceae fam. nov. within the order Ktedonobacterales isolated from Tengu-no-mugimeshi.</title>
        <authorList>
            <person name="Wang C.M."/>
            <person name="Zheng Y."/>
            <person name="Sakai Y."/>
            <person name="Toyoda A."/>
            <person name="Minakuchi Y."/>
            <person name="Abe K."/>
            <person name="Yokota A."/>
            <person name="Yabe S."/>
        </authorList>
    </citation>
    <scope>NUCLEOTIDE SEQUENCE [LARGE SCALE GENOMIC DNA]</scope>
    <source>
        <strain evidence="13">S-27</strain>
    </source>
</reference>